<dbReference type="PANTHER" id="PTHR37308">
    <property type="entry name" value="INTEGRAL MEMBRANE PROTEIN"/>
    <property type="match status" value="1"/>
</dbReference>
<organism evidence="2 3">
    <name type="scientific">Allohahella marinimesophila</name>
    <dbReference type="NCBI Taxonomy" id="1054972"/>
    <lineage>
        <taxon>Bacteria</taxon>
        <taxon>Pseudomonadati</taxon>
        <taxon>Pseudomonadota</taxon>
        <taxon>Gammaproteobacteria</taxon>
        <taxon>Oceanospirillales</taxon>
        <taxon>Hahellaceae</taxon>
        <taxon>Allohahella</taxon>
    </lineage>
</organism>
<dbReference type="EMBL" id="BAABBO010000019">
    <property type="protein sequence ID" value="GAA3976651.1"/>
    <property type="molecule type" value="Genomic_DNA"/>
</dbReference>
<dbReference type="PANTHER" id="PTHR37308:SF1">
    <property type="entry name" value="POLYPRENYL-PHOSPHATE TRANSPORTER"/>
    <property type="match status" value="1"/>
</dbReference>
<feature type="transmembrane region" description="Helical" evidence="1">
    <location>
        <begin position="146"/>
        <end position="169"/>
    </location>
</feature>
<dbReference type="InterPro" id="IPR007163">
    <property type="entry name" value="VCA0040-like"/>
</dbReference>
<dbReference type="Pfam" id="PF04018">
    <property type="entry name" value="VCA0040-like"/>
    <property type="match status" value="1"/>
</dbReference>
<sequence length="295" mass="31740">MGAADVIPGVSGGTIAFITGIYQRLLIALSSIGPALWPLFRKEGFTAVWQRMDGTFLLSLFGGVLTSIVLLASLISHLLATYPHLLWGFFFGLILGSAIFILRVAGTIQVRHWIVLIVSAVMAWLITDLTPVSIEPNFLNLFVGGVVAISAMILPGLSGSFLLLMFGLYPPIMDAIKTFDFEILSIFAAGCVVGLLLFSRVLSFLMARYYTTLMVALTGLMLGALNKVWPWKETVSYRTNSHGEQTPLVQVNVGPADFASGSGLDPQILAVVLLALAGVVLIVVLNRFKAPGQLN</sequence>
<keyword evidence="1" id="KW-0812">Transmembrane</keyword>
<protein>
    <submittedName>
        <fullName evidence="2">DUF368 domain-containing protein</fullName>
    </submittedName>
</protein>
<feature type="transmembrane region" description="Helical" evidence="1">
    <location>
        <begin position="85"/>
        <end position="106"/>
    </location>
</feature>
<keyword evidence="3" id="KW-1185">Reference proteome</keyword>
<gene>
    <name evidence="2" type="ORF">GCM10022278_36900</name>
</gene>
<feature type="transmembrane region" description="Helical" evidence="1">
    <location>
        <begin position="268"/>
        <end position="288"/>
    </location>
</feature>
<feature type="transmembrane region" description="Helical" evidence="1">
    <location>
        <begin position="113"/>
        <end position="134"/>
    </location>
</feature>
<feature type="transmembrane region" description="Helical" evidence="1">
    <location>
        <begin position="181"/>
        <end position="203"/>
    </location>
</feature>
<name>A0ABP7Q5D4_9GAMM</name>
<evidence type="ECO:0000313" key="3">
    <source>
        <dbReference type="Proteomes" id="UP001501337"/>
    </source>
</evidence>
<comment type="caution">
    <text evidence="2">The sequence shown here is derived from an EMBL/GenBank/DDBJ whole genome shotgun (WGS) entry which is preliminary data.</text>
</comment>
<evidence type="ECO:0000313" key="2">
    <source>
        <dbReference type="EMBL" id="GAA3976651.1"/>
    </source>
</evidence>
<feature type="transmembrane region" description="Helical" evidence="1">
    <location>
        <begin position="57"/>
        <end position="79"/>
    </location>
</feature>
<proteinExistence type="predicted"/>
<keyword evidence="1" id="KW-0472">Membrane</keyword>
<evidence type="ECO:0000256" key="1">
    <source>
        <dbReference type="SAM" id="Phobius"/>
    </source>
</evidence>
<reference evidence="3" key="1">
    <citation type="journal article" date="2019" name="Int. J. Syst. Evol. Microbiol.">
        <title>The Global Catalogue of Microorganisms (GCM) 10K type strain sequencing project: providing services to taxonomists for standard genome sequencing and annotation.</title>
        <authorList>
            <consortium name="The Broad Institute Genomics Platform"/>
            <consortium name="The Broad Institute Genome Sequencing Center for Infectious Disease"/>
            <person name="Wu L."/>
            <person name="Ma J."/>
        </authorList>
    </citation>
    <scope>NUCLEOTIDE SEQUENCE [LARGE SCALE GENOMIC DNA]</scope>
    <source>
        <strain evidence="3">JCM 17555</strain>
    </source>
</reference>
<dbReference type="Proteomes" id="UP001501337">
    <property type="component" value="Unassembled WGS sequence"/>
</dbReference>
<keyword evidence="1" id="KW-1133">Transmembrane helix</keyword>
<feature type="transmembrane region" description="Helical" evidence="1">
    <location>
        <begin position="15"/>
        <end position="37"/>
    </location>
</feature>
<accession>A0ABP7Q5D4</accession>